<dbReference type="GO" id="GO:0036380">
    <property type="term" value="F:UDP-N-acetylglucosamine-undecaprenyl-phosphate N-acetylglucosaminephosphotransferase activity"/>
    <property type="evidence" value="ECO:0007669"/>
    <property type="project" value="UniProtKB-EC"/>
</dbReference>
<protein>
    <submittedName>
        <fullName evidence="9">WecA-like glycosyltransferase</fullName>
        <ecNumber evidence="9">2.7.8.33</ecNumber>
    </submittedName>
</protein>
<evidence type="ECO:0000256" key="7">
    <source>
        <dbReference type="PIRSR" id="PIRSR600715-1"/>
    </source>
</evidence>
<accession>A0A518BY81</accession>
<feature type="transmembrane region" description="Helical" evidence="8">
    <location>
        <begin position="324"/>
        <end position="343"/>
    </location>
</feature>
<dbReference type="GO" id="GO:0071555">
    <property type="term" value="P:cell wall organization"/>
    <property type="evidence" value="ECO:0007669"/>
    <property type="project" value="TreeGrafter"/>
</dbReference>
<feature type="transmembrane region" description="Helical" evidence="8">
    <location>
        <begin position="77"/>
        <end position="97"/>
    </location>
</feature>
<feature type="transmembrane region" description="Helical" evidence="8">
    <location>
        <begin position="190"/>
        <end position="209"/>
    </location>
</feature>
<sequence length="354" mass="35994">MDALTTIGIALASGLVVSGVAGEVVLRVARRWSLNDRADEAHKSASARVPNVGGIGIVAGWLAALAVVVVAGGAAWLPAWLVWVVGGALVLHVMGLVDDRVGLGAWLKLGVQLLVAAVVVVGADVRVLTLMDAMVPGGYVLSCGLTVLWLVVICNAVNFLDNMDGLASGVSGVAGAVFLAASLMTGQVDVGVVSACLVGAALGFLVHNAPPARMYMGDGGSLVLGFVLGVVSVALTYVGEGEGGTIWYGVLTPVIVLAVPVYDFVSVVVLRLRAGRSPMSADRNHLSHRLERIGLSRPMAVSLIALLTLATGLGGVTLSLLTGWQALLVAVQTLAILGLIAMVETLGSSEAGSE</sequence>
<feature type="transmembrane region" description="Helical" evidence="8">
    <location>
        <begin position="137"/>
        <end position="159"/>
    </location>
</feature>
<feature type="transmembrane region" description="Helical" evidence="8">
    <location>
        <begin position="49"/>
        <end position="71"/>
    </location>
</feature>
<dbReference type="EC" id="2.7.8.33" evidence="9"/>
<dbReference type="Pfam" id="PF00953">
    <property type="entry name" value="Glycos_transf_4"/>
    <property type="match status" value="1"/>
</dbReference>
<keyword evidence="5 8" id="KW-1133">Transmembrane helix</keyword>
<evidence type="ECO:0000256" key="4">
    <source>
        <dbReference type="ARBA" id="ARBA00022692"/>
    </source>
</evidence>
<evidence type="ECO:0000256" key="8">
    <source>
        <dbReference type="SAM" id="Phobius"/>
    </source>
</evidence>
<keyword evidence="2" id="KW-1003">Cell membrane</keyword>
<keyword evidence="4 8" id="KW-0812">Transmembrane</keyword>
<dbReference type="InterPro" id="IPR000715">
    <property type="entry name" value="Glycosyl_transferase_4"/>
</dbReference>
<comment type="subcellular location">
    <subcellularLocation>
        <location evidence="1">Cell membrane</location>
        <topology evidence="1">Multi-pass membrane protein</topology>
    </subcellularLocation>
</comment>
<proteinExistence type="predicted"/>
<comment type="cofactor">
    <cofactor evidence="7">
        <name>Mg(2+)</name>
        <dbReference type="ChEBI" id="CHEBI:18420"/>
    </cofactor>
</comment>
<dbReference type="GO" id="GO:0046872">
    <property type="term" value="F:metal ion binding"/>
    <property type="evidence" value="ECO:0007669"/>
    <property type="project" value="UniProtKB-KW"/>
</dbReference>
<dbReference type="GO" id="GO:0044038">
    <property type="term" value="P:cell wall macromolecule biosynthetic process"/>
    <property type="evidence" value="ECO:0007669"/>
    <property type="project" value="TreeGrafter"/>
</dbReference>
<dbReference type="Proteomes" id="UP000320386">
    <property type="component" value="Chromosome"/>
</dbReference>
<reference evidence="9 10" key="1">
    <citation type="submission" date="2019-02" db="EMBL/GenBank/DDBJ databases">
        <title>Deep-cultivation of Planctomycetes and their phenomic and genomic characterization uncovers novel biology.</title>
        <authorList>
            <person name="Wiegand S."/>
            <person name="Jogler M."/>
            <person name="Boedeker C."/>
            <person name="Pinto D."/>
            <person name="Vollmers J."/>
            <person name="Rivas-Marin E."/>
            <person name="Kohn T."/>
            <person name="Peeters S.H."/>
            <person name="Heuer A."/>
            <person name="Rast P."/>
            <person name="Oberbeckmann S."/>
            <person name="Bunk B."/>
            <person name="Jeske O."/>
            <person name="Meyerdierks A."/>
            <person name="Storesund J.E."/>
            <person name="Kallscheuer N."/>
            <person name="Luecker S."/>
            <person name="Lage O.M."/>
            <person name="Pohl T."/>
            <person name="Merkel B.J."/>
            <person name="Hornburger P."/>
            <person name="Mueller R.-W."/>
            <person name="Bruemmer F."/>
            <person name="Labrenz M."/>
            <person name="Spormann A.M."/>
            <person name="Op den Camp H."/>
            <person name="Overmann J."/>
            <person name="Amann R."/>
            <person name="Jetten M.S.M."/>
            <person name="Mascher T."/>
            <person name="Medema M.H."/>
            <person name="Devos D.P."/>
            <person name="Kaster A.-K."/>
            <person name="Ovreas L."/>
            <person name="Rohde M."/>
            <person name="Galperin M.Y."/>
            <person name="Jogler C."/>
        </authorList>
    </citation>
    <scope>NUCLEOTIDE SEQUENCE [LARGE SCALE GENOMIC DNA]</scope>
    <source>
        <strain evidence="9 10">Pan265</strain>
    </source>
</reference>
<evidence type="ECO:0000256" key="1">
    <source>
        <dbReference type="ARBA" id="ARBA00004651"/>
    </source>
</evidence>
<keyword evidence="7" id="KW-0460">Magnesium</keyword>
<feature type="transmembrane region" description="Helical" evidence="8">
    <location>
        <begin position="299"/>
        <end position="318"/>
    </location>
</feature>
<keyword evidence="10" id="KW-1185">Reference proteome</keyword>
<keyword evidence="3 9" id="KW-0808">Transferase</keyword>
<feature type="transmembrane region" description="Helical" evidence="8">
    <location>
        <begin position="221"/>
        <end position="239"/>
    </location>
</feature>
<evidence type="ECO:0000256" key="2">
    <source>
        <dbReference type="ARBA" id="ARBA00022475"/>
    </source>
</evidence>
<feature type="transmembrane region" description="Helical" evidence="8">
    <location>
        <begin position="109"/>
        <end position="131"/>
    </location>
</feature>
<name>A0A518BY81_9BACT</name>
<evidence type="ECO:0000313" key="10">
    <source>
        <dbReference type="Proteomes" id="UP000320386"/>
    </source>
</evidence>
<dbReference type="EMBL" id="CP036280">
    <property type="protein sequence ID" value="QDU71937.1"/>
    <property type="molecule type" value="Genomic_DNA"/>
</dbReference>
<keyword evidence="7" id="KW-0479">Metal-binding</keyword>
<evidence type="ECO:0000256" key="3">
    <source>
        <dbReference type="ARBA" id="ARBA00022679"/>
    </source>
</evidence>
<dbReference type="OrthoDB" id="9783652at2"/>
<dbReference type="RefSeq" id="WP_145446130.1">
    <property type="nucleotide sequence ID" value="NZ_CP036280.1"/>
</dbReference>
<dbReference type="GO" id="GO:0009103">
    <property type="term" value="P:lipopolysaccharide biosynthetic process"/>
    <property type="evidence" value="ECO:0007669"/>
    <property type="project" value="TreeGrafter"/>
</dbReference>
<feature type="transmembrane region" description="Helical" evidence="8">
    <location>
        <begin position="166"/>
        <end position="184"/>
    </location>
</feature>
<dbReference type="AlphaFoldDB" id="A0A518BY81"/>
<feature type="transmembrane region" description="Helical" evidence="8">
    <location>
        <begin position="6"/>
        <end position="29"/>
    </location>
</feature>
<evidence type="ECO:0000256" key="6">
    <source>
        <dbReference type="ARBA" id="ARBA00023136"/>
    </source>
</evidence>
<feature type="transmembrane region" description="Helical" evidence="8">
    <location>
        <begin position="245"/>
        <end position="270"/>
    </location>
</feature>
<feature type="binding site" evidence="7">
    <location>
        <position position="158"/>
    </location>
    <ligand>
        <name>Mg(2+)</name>
        <dbReference type="ChEBI" id="CHEBI:18420"/>
    </ligand>
</feature>
<dbReference type="CDD" id="cd06853">
    <property type="entry name" value="GT_WecA_like"/>
    <property type="match status" value="1"/>
</dbReference>
<dbReference type="KEGG" id="mcad:Pan265_17960"/>
<evidence type="ECO:0000256" key="5">
    <source>
        <dbReference type="ARBA" id="ARBA00022989"/>
    </source>
</evidence>
<dbReference type="PANTHER" id="PTHR22926">
    <property type="entry name" value="PHOSPHO-N-ACETYLMURAMOYL-PENTAPEPTIDE-TRANSFERASE"/>
    <property type="match status" value="1"/>
</dbReference>
<dbReference type="PANTHER" id="PTHR22926:SF3">
    <property type="entry name" value="UNDECAPRENYL-PHOSPHATE ALPHA-N-ACETYLGLUCOSAMINYL 1-PHOSPHATE TRANSFERASE"/>
    <property type="match status" value="1"/>
</dbReference>
<organism evidence="9 10">
    <name type="scientific">Mucisphaera calidilacus</name>
    <dbReference type="NCBI Taxonomy" id="2527982"/>
    <lineage>
        <taxon>Bacteria</taxon>
        <taxon>Pseudomonadati</taxon>
        <taxon>Planctomycetota</taxon>
        <taxon>Phycisphaerae</taxon>
        <taxon>Phycisphaerales</taxon>
        <taxon>Phycisphaeraceae</taxon>
        <taxon>Mucisphaera</taxon>
    </lineage>
</organism>
<feature type="binding site" evidence="7">
    <location>
        <position position="218"/>
    </location>
    <ligand>
        <name>Mg(2+)</name>
        <dbReference type="ChEBI" id="CHEBI:18420"/>
    </ligand>
</feature>
<evidence type="ECO:0000313" key="9">
    <source>
        <dbReference type="EMBL" id="QDU71937.1"/>
    </source>
</evidence>
<dbReference type="GO" id="GO:0005886">
    <property type="term" value="C:plasma membrane"/>
    <property type="evidence" value="ECO:0007669"/>
    <property type="project" value="UniProtKB-SubCell"/>
</dbReference>
<keyword evidence="6 8" id="KW-0472">Membrane</keyword>
<gene>
    <name evidence="9" type="ORF">Pan265_17960</name>
</gene>